<evidence type="ECO:0000256" key="1">
    <source>
        <dbReference type="ARBA" id="ARBA00004123"/>
    </source>
</evidence>
<feature type="compositionally biased region" description="Polar residues" evidence="7">
    <location>
        <begin position="253"/>
        <end position="263"/>
    </location>
</feature>
<protein>
    <recommendedName>
        <fullName evidence="6">Mediator of RNA polymerase II transcription subunit 7</fullName>
    </recommendedName>
</protein>
<evidence type="ECO:0000256" key="4">
    <source>
        <dbReference type="ARBA" id="ARBA00023163"/>
    </source>
</evidence>
<dbReference type="Gene3D" id="6.10.140.200">
    <property type="match status" value="1"/>
</dbReference>
<feature type="region of interest" description="Disordered" evidence="7">
    <location>
        <begin position="216"/>
        <end position="263"/>
    </location>
</feature>
<evidence type="ECO:0000256" key="3">
    <source>
        <dbReference type="ARBA" id="ARBA00023015"/>
    </source>
</evidence>
<organism evidence="8 9">
    <name type="scientific">Paratrimastix pyriformis</name>
    <dbReference type="NCBI Taxonomy" id="342808"/>
    <lineage>
        <taxon>Eukaryota</taxon>
        <taxon>Metamonada</taxon>
        <taxon>Preaxostyla</taxon>
        <taxon>Paratrimastigidae</taxon>
        <taxon>Paratrimastix</taxon>
    </lineage>
</organism>
<evidence type="ECO:0000313" key="9">
    <source>
        <dbReference type="Proteomes" id="UP001141327"/>
    </source>
</evidence>
<gene>
    <name evidence="8" type="ORF">PAPYR_6138</name>
</gene>
<reference evidence="8" key="1">
    <citation type="journal article" date="2022" name="bioRxiv">
        <title>Genomics of Preaxostyla Flagellates Illuminates Evolutionary Transitions and the Path Towards Mitochondrial Loss.</title>
        <authorList>
            <person name="Novak L.V.F."/>
            <person name="Treitli S.C."/>
            <person name="Pyrih J."/>
            <person name="Halakuc P."/>
            <person name="Pipaliya S.V."/>
            <person name="Vacek V."/>
            <person name="Brzon O."/>
            <person name="Soukal P."/>
            <person name="Eme L."/>
            <person name="Dacks J.B."/>
            <person name="Karnkowska A."/>
            <person name="Elias M."/>
            <person name="Hampl V."/>
        </authorList>
    </citation>
    <scope>NUCLEOTIDE SEQUENCE</scope>
    <source>
        <strain evidence="8">RCP-MX</strain>
    </source>
</reference>
<dbReference type="InterPro" id="IPR044888">
    <property type="entry name" value="Mediatior_Med7_sf"/>
</dbReference>
<dbReference type="Proteomes" id="UP001141327">
    <property type="component" value="Unassembled WGS sequence"/>
</dbReference>
<dbReference type="EMBL" id="JAPMOS010000033">
    <property type="protein sequence ID" value="KAJ4458178.1"/>
    <property type="molecule type" value="Genomic_DNA"/>
</dbReference>
<comment type="function">
    <text evidence="6">Component of the Mediator complex, a coactivator involved in the regulated transcription of nearly all RNA polymerase II-dependent genes. Mediator functions as a bridge to convey information from gene-specific regulatory proteins to the basal RNA polymerase II transcription machinery.</text>
</comment>
<evidence type="ECO:0000256" key="6">
    <source>
        <dbReference type="RuleBase" id="RU364060"/>
    </source>
</evidence>
<evidence type="ECO:0000256" key="2">
    <source>
        <dbReference type="ARBA" id="ARBA00009994"/>
    </source>
</evidence>
<name>A0ABQ8UIY9_9EUKA</name>
<evidence type="ECO:0000313" key="8">
    <source>
        <dbReference type="EMBL" id="KAJ4458178.1"/>
    </source>
</evidence>
<sequence>MAFPLPPPWYKLYDSEKSPYTPPPLPQETYVSFGKTLVAHPVQQSFSDFHRQQLFASDAPKDRATELKRLNKMLLATSLELIQAMILSNPEQTNASDIPAAPTPVVPQPVGAAPIPTSIPGPSPPSPGSPLAQQEALCTSLVERVGLILLNMHHLINLFRPAEARRGLVDLMEVQYARNAALIRAMRSELARAGAVMRGATSFSAQALEIIRQADPANTQQAPPASTADGDAAAQAQPPAGSDQQTAPEQPPAQGTQTQLGET</sequence>
<dbReference type="PANTHER" id="PTHR21428">
    <property type="entry name" value="MEDIATOR OF RNA POLYMERASE II TRANSCRIPTION SUBUNIT 7"/>
    <property type="match status" value="1"/>
</dbReference>
<dbReference type="PANTHER" id="PTHR21428:SF11">
    <property type="entry name" value="MEDIATOR OF RNA POLYMERASE II TRANSCRIPTION SUBUNIT 7"/>
    <property type="match status" value="1"/>
</dbReference>
<comment type="subunit">
    <text evidence="6">Component of the Mediator complex.</text>
</comment>
<keyword evidence="4 6" id="KW-0804">Transcription</keyword>
<evidence type="ECO:0000256" key="5">
    <source>
        <dbReference type="ARBA" id="ARBA00023242"/>
    </source>
</evidence>
<keyword evidence="3 6" id="KW-0805">Transcription regulation</keyword>
<dbReference type="Pfam" id="PF05983">
    <property type="entry name" value="Med7"/>
    <property type="match status" value="1"/>
</dbReference>
<keyword evidence="9" id="KW-1185">Reference proteome</keyword>
<proteinExistence type="inferred from homology"/>
<keyword evidence="5 6" id="KW-0539">Nucleus</keyword>
<dbReference type="InterPro" id="IPR037212">
    <property type="entry name" value="Med7/Med21-like"/>
</dbReference>
<keyword evidence="6" id="KW-0010">Activator</keyword>
<evidence type="ECO:0000256" key="7">
    <source>
        <dbReference type="SAM" id="MobiDB-lite"/>
    </source>
</evidence>
<comment type="caution">
    <text evidence="8">The sequence shown here is derived from an EMBL/GenBank/DDBJ whole genome shotgun (WGS) entry which is preliminary data.</text>
</comment>
<accession>A0ABQ8UIY9</accession>
<feature type="compositionally biased region" description="Low complexity" evidence="7">
    <location>
        <begin position="222"/>
        <end position="245"/>
    </location>
</feature>
<dbReference type="InterPro" id="IPR009244">
    <property type="entry name" value="Mediatior_Med7"/>
</dbReference>
<comment type="subcellular location">
    <subcellularLocation>
        <location evidence="1 6">Nucleus</location>
    </subcellularLocation>
</comment>
<dbReference type="SUPFAM" id="SSF140718">
    <property type="entry name" value="Mediator hinge subcomplex-like"/>
    <property type="match status" value="1"/>
</dbReference>
<comment type="similarity">
    <text evidence="2 6">Belongs to the Mediator complex subunit 7 family.</text>
</comment>